<gene>
    <name evidence="4" type="ORF">SNE40_019540</name>
</gene>
<dbReference type="EMBL" id="JAZGQO010000014">
    <property type="protein sequence ID" value="KAK6171326.1"/>
    <property type="molecule type" value="Genomic_DNA"/>
</dbReference>
<dbReference type="SUPFAM" id="SSF54506">
    <property type="entry name" value="Diaminopimelate epimerase-like"/>
    <property type="match status" value="1"/>
</dbReference>
<keyword evidence="5" id="KW-1185">Reference proteome</keyword>
<sequence>MAASIPIYTVDAFTDVPFEGNPAAVCPLTCNSGISDHILQKIAIEMNLSETAFPKLLSSDDSFEKSNTFGLRWFTPKEEIKLCGHATLATAAILFDKFGNSSGSITFQTLSGDLIVRKEGGLFRMDFPTGYTETQELSDYNKLITSLGDITGVEDVVYCSSLRYLLVRLKDGWTRKQFEEWQLQMGDLHKSTDKLIVLIVTIKGSPDQGFSDKTGNHYDFVSRCFAPWMKVPEDPVTGSAQTVLAHYWSKVLNKTKFYVRQCSERGGDIQIILRDDRVDILGKARIVMEGKFML</sequence>
<evidence type="ECO:0000256" key="3">
    <source>
        <dbReference type="PIRSR" id="PIRSR016184-1"/>
    </source>
</evidence>
<reference evidence="4 5" key="1">
    <citation type="submission" date="2024-01" db="EMBL/GenBank/DDBJ databases">
        <title>The genome of the rayed Mediterranean limpet Patella caerulea (Linnaeus, 1758).</title>
        <authorList>
            <person name="Anh-Thu Weber A."/>
            <person name="Halstead-Nussloch G."/>
        </authorList>
    </citation>
    <scope>NUCLEOTIDE SEQUENCE [LARGE SCALE GENOMIC DNA]</scope>
    <source>
        <strain evidence="4">AATW-2023a</strain>
        <tissue evidence="4">Whole specimen</tissue>
    </source>
</reference>
<accession>A0AAN8PFU6</accession>
<dbReference type="PANTHER" id="PTHR13774">
    <property type="entry name" value="PHENAZINE BIOSYNTHESIS PROTEIN"/>
    <property type="match status" value="1"/>
</dbReference>
<feature type="active site" evidence="3">
    <location>
        <position position="50"/>
    </location>
</feature>
<organism evidence="4 5">
    <name type="scientific">Patella caerulea</name>
    <name type="common">Rayed Mediterranean limpet</name>
    <dbReference type="NCBI Taxonomy" id="87958"/>
    <lineage>
        <taxon>Eukaryota</taxon>
        <taxon>Metazoa</taxon>
        <taxon>Spiralia</taxon>
        <taxon>Lophotrochozoa</taxon>
        <taxon>Mollusca</taxon>
        <taxon>Gastropoda</taxon>
        <taxon>Patellogastropoda</taxon>
        <taxon>Patelloidea</taxon>
        <taxon>Patellidae</taxon>
        <taxon>Patella</taxon>
    </lineage>
</organism>
<evidence type="ECO:0000256" key="2">
    <source>
        <dbReference type="ARBA" id="ARBA00023235"/>
    </source>
</evidence>
<evidence type="ECO:0000313" key="5">
    <source>
        <dbReference type="Proteomes" id="UP001347796"/>
    </source>
</evidence>
<dbReference type="GO" id="GO:0016853">
    <property type="term" value="F:isomerase activity"/>
    <property type="evidence" value="ECO:0007669"/>
    <property type="project" value="UniProtKB-KW"/>
</dbReference>
<dbReference type="AlphaFoldDB" id="A0AAN8PFU6"/>
<dbReference type="PANTHER" id="PTHR13774:SF17">
    <property type="entry name" value="PHENAZINE BIOSYNTHESIS-LIKE DOMAIN-CONTAINING PROTEIN"/>
    <property type="match status" value="1"/>
</dbReference>
<evidence type="ECO:0008006" key="6">
    <source>
        <dbReference type="Google" id="ProtNLM"/>
    </source>
</evidence>
<protein>
    <recommendedName>
        <fullName evidence="6">Phenazine biosynthesis-like domain-containing protein</fullName>
    </recommendedName>
</protein>
<proteinExistence type="inferred from homology"/>
<comment type="caution">
    <text evidence="4">The sequence shown here is derived from an EMBL/GenBank/DDBJ whole genome shotgun (WGS) entry which is preliminary data.</text>
</comment>
<comment type="similarity">
    <text evidence="1">Belongs to the PhzF family.</text>
</comment>
<dbReference type="Gene3D" id="3.10.310.10">
    <property type="entry name" value="Diaminopimelate Epimerase, Chain A, domain 1"/>
    <property type="match status" value="2"/>
</dbReference>
<evidence type="ECO:0000256" key="1">
    <source>
        <dbReference type="ARBA" id="ARBA00008270"/>
    </source>
</evidence>
<dbReference type="GO" id="GO:0005737">
    <property type="term" value="C:cytoplasm"/>
    <property type="evidence" value="ECO:0007669"/>
    <property type="project" value="TreeGrafter"/>
</dbReference>
<dbReference type="PIRSF" id="PIRSF016184">
    <property type="entry name" value="PhzC_PhzF"/>
    <property type="match status" value="1"/>
</dbReference>
<keyword evidence="2" id="KW-0413">Isomerase</keyword>
<dbReference type="Pfam" id="PF02567">
    <property type="entry name" value="PhzC-PhzF"/>
    <property type="match status" value="1"/>
</dbReference>
<dbReference type="NCBIfam" id="TIGR00654">
    <property type="entry name" value="PhzF_family"/>
    <property type="match status" value="1"/>
</dbReference>
<dbReference type="Proteomes" id="UP001347796">
    <property type="component" value="Unassembled WGS sequence"/>
</dbReference>
<evidence type="ECO:0000313" key="4">
    <source>
        <dbReference type="EMBL" id="KAK6171326.1"/>
    </source>
</evidence>
<dbReference type="InterPro" id="IPR003719">
    <property type="entry name" value="Phenazine_PhzF-like"/>
</dbReference>
<name>A0AAN8PFU6_PATCE</name>